<accession>A0AAD7W8U1</accession>
<feature type="region of interest" description="Disordered" evidence="1">
    <location>
        <begin position="22"/>
        <end position="67"/>
    </location>
</feature>
<evidence type="ECO:0000256" key="1">
    <source>
        <dbReference type="SAM" id="MobiDB-lite"/>
    </source>
</evidence>
<protein>
    <submittedName>
        <fullName evidence="2">Uncharacterized protein</fullName>
    </submittedName>
</protein>
<dbReference type="Proteomes" id="UP001221898">
    <property type="component" value="Unassembled WGS sequence"/>
</dbReference>
<reference evidence="2" key="1">
    <citation type="journal article" date="2023" name="Science">
        <title>Genome structures resolve the early diversification of teleost fishes.</title>
        <authorList>
            <person name="Parey E."/>
            <person name="Louis A."/>
            <person name="Montfort J."/>
            <person name="Bouchez O."/>
            <person name="Roques C."/>
            <person name="Iampietro C."/>
            <person name="Lluch J."/>
            <person name="Castinel A."/>
            <person name="Donnadieu C."/>
            <person name="Desvignes T."/>
            <person name="Floi Bucao C."/>
            <person name="Jouanno E."/>
            <person name="Wen M."/>
            <person name="Mejri S."/>
            <person name="Dirks R."/>
            <person name="Jansen H."/>
            <person name="Henkel C."/>
            <person name="Chen W.J."/>
            <person name="Zahm M."/>
            <person name="Cabau C."/>
            <person name="Klopp C."/>
            <person name="Thompson A.W."/>
            <person name="Robinson-Rechavi M."/>
            <person name="Braasch I."/>
            <person name="Lecointre G."/>
            <person name="Bobe J."/>
            <person name="Postlethwait J.H."/>
            <person name="Berthelot C."/>
            <person name="Roest Crollius H."/>
            <person name="Guiguen Y."/>
        </authorList>
    </citation>
    <scope>NUCLEOTIDE SEQUENCE</scope>
    <source>
        <strain evidence="2">NC1722</strain>
    </source>
</reference>
<dbReference type="EMBL" id="JAINUG010000200">
    <property type="protein sequence ID" value="KAJ8388137.1"/>
    <property type="molecule type" value="Genomic_DNA"/>
</dbReference>
<evidence type="ECO:0000313" key="3">
    <source>
        <dbReference type="Proteomes" id="UP001221898"/>
    </source>
</evidence>
<feature type="region of interest" description="Disordered" evidence="1">
    <location>
        <begin position="83"/>
        <end position="123"/>
    </location>
</feature>
<proteinExistence type="predicted"/>
<keyword evidence="3" id="KW-1185">Reference proteome</keyword>
<dbReference type="AlphaFoldDB" id="A0AAD7W8U1"/>
<gene>
    <name evidence="2" type="ORF">AAFF_G00146280</name>
</gene>
<feature type="compositionally biased region" description="Low complexity" evidence="1">
    <location>
        <begin position="83"/>
        <end position="92"/>
    </location>
</feature>
<sequence length="123" mass="13390">MLAPPYGNVQETDQQEELLNISSGGRHRSSTGQEVANKQLRLSPVCGSSRPDALIKNQRKPPADTRCNLPSRALLIYGAFLSERPSSSGSSARPRRELPESGGSGEGSRFLWSRKLSRKSQAP</sequence>
<organism evidence="2 3">
    <name type="scientific">Aldrovandia affinis</name>
    <dbReference type="NCBI Taxonomy" id="143900"/>
    <lineage>
        <taxon>Eukaryota</taxon>
        <taxon>Metazoa</taxon>
        <taxon>Chordata</taxon>
        <taxon>Craniata</taxon>
        <taxon>Vertebrata</taxon>
        <taxon>Euteleostomi</taxon>
        <taxon>Actinopterygii</taxon>
        <taxon>Neopterygii</taxon>
        <taxon>Teleostei</taxon>
        <taxon>Notacanthiformes</taxon>
        <taxon>Halosauridae</taxon>
        <taxon>Aldrovandia</taxon>
    </lineage>
</organism>
<name>A0AAD7W8U1_9TELE</name>
<evidence type="ECO:0000313" key="2">
    <source>
        <dbReference type="EMBL" id="KAJ8388137.1"/>
    </source>
</evidence>
<comment type="caution">
    <text evidence="2">The sequence shown here is derived from an EMBL/GenBank/DDBJ whole genome shotgun (WGS) entry which is preliminary data.</text>
</comment>